<evidence type="ECO:0000256" key="1">
    <source>
        <dbReference type="ARBA" id="ARBA00005709"/>
    </source>
</evidence>
<feature type="domain" description="Flagellin N-terminal" evidence="5">
    <location>
        <begin position="4"/>
        <end position="136"/>
    </location>
</feature>
<evidence type="ECO:0000256" key="3">
    <source>
        <dbReference type="RuleBase" id="RU362073"/>
    </source>
</evidence>
<dbReference type="Gene3D" id="1.20.1330.10">
    <property type="entry name" value="f41 fragment of flagellin, N-terminal domain"/>
    <property type="match status" value="1"/>
</dbReference>
<dbReference type="PANTHER" id="PTHR42792:SF1">
    <property type="entry name" value="FLAGELLAR HOOK-ASSOCIATED PROTEIN 3"/>
    <property type="match status" value="1"/>
</dbReference>
<accession>A0ABS7BRM7</accession>
<dbReference type="InterPro" id="IPR001029">
    <property type="entry name" value="Flagellin_N"/>
</dbReference>
<evidence type="ECO:0000256" key="2">
    <source>
        <dbReference type="ARBA" id="ARBA00023143"/>
    </source>
</evidence>
<keyword evidence="4" id="KW-0175">Coiled coil</keyword>
<proteinExistence type="inferred from homology"/>
<dbReference type="Pfam" id="PF00669">
    <property type="entry name" value="Flagellin_N"/>
    <property type="match status" value="1"/>
</dbReference>
<dbReference type="Pfam" id="PF00700">
    <property type="entry name" value="Flagellin_C"/>
    <property type="match status" value="1"/>
</dbReference>
<gene>
    <name evidence="7" type="ORF">KZ820_15645</name>
</gene>
<protein>
    <recommendedName>
        <fullName evidence="3">Flagellin</fullName>
    </recommendedName>
</protein>
<dbReference type="InterPro" id="IPR046358">
    <property type="entry name" value="Flagellin_C"/>
</dbReference>
<keyword evidence="8" id="KW-1185">Reference proteome</keyword>
<name>A0ABS7BRM7_9SPHN</name>
<reference evidence="7 8" key="1">
    <citation type="submission" date="2021-07" db="EMBL/GenBank/DDBJ databases">
        <title>Sphingomonas sp.</title>
        <authorList>
            <person name="Feng G."/>
            <person name="Li J."/>
            <person name="Pan M."/>
        </authorList>
    </citation>
    <scope>NUCLEOTIDE SEQUENCE [LARGE SCALE GENOMIC DNA]</scope>
    <source>
        <strain evidence="7 8">RRHST34</strain>
    </source>
</reference>
<comment type="similarity">
    <text evidence="1 3">Belongs to the bacterial flagellin family.</text>
</comment>
<evidence type="ECO:0000256" key="4">
    <source>
        <dbReference type="SAM" id="Coils"/>
    </source>
</evidence>
<keyword evidence="3" id="KW-0964">Secreted</keyword>
<feature type="domain" description="Flagellin C-terminal" evidence="6">
    <location>
        <begin position="216"/>
        <end position="298"/>
    </location>
</feature>
<dbReference type="SUPFAM" id="SSF64518">
    <property type="entry name" value="Phase 1 flagellin"/>
    <property type="match status" value="1"/>
</dbReference>
<keyword evidence="7" id="KW-0969">Cilium</keyword>
<comment type="caution">
    <text evidence="7">The sequence shown here is derived from an EMBL/GenBank/DDBJ whole genome shotgun (WGS) entry which is preliminary data.</text>
</comment>
<dbReference type="RefSeq" id="WP_219749532.1">
    <property type="nucleotide sequence ID" value="NZ_JAHXZN010000006.1"/>
</dbReference>
<comment type="function">
    <text evidence="3">Flagellin is the subunit protein which polymerizes to form the filaments of bacterial flagella.</text>
</comment>
<organism evidence="7 8">
    <name type="scientific">Sphingomonas citri</name>
    <dbReference type="NCBI Taxonomy" id="2862499"/>
    <lineage>
        <taxon>Bacteria</taxon>
        <taxon>Pseudomonadati</taxon>
        <taxon>Pseudomonadota</taxon>
        <taxon>Alphaproteobacteria</taxon>
        <taxon>Sphingomonadales</taxon>
        <taxon>Sphingomonadaceae</taxon>
        <taxon>Sphingomonas</taxon>
    </lineage>
</organism>
<dbReference type="EMBL" id="JAHXZN010000006">
    <property type="protein sequence ID" value="MBW6532175.1"/>
    <property type="molecule type" value="Genomic_DNA"/>
</dbReference>
<sequence>MQISSNLLYDRSAARMGALMTTATKLQTQIATGKKISSPSENVAVAQQLAEFDRKDADAAAFKTNLDLAGSLLKQADGTMDSITEQMQRATELVNNAATDTLGASDRKVIGDQLQSVIATLVSLGNTNDLRGQPLFGSAAGTPAVIDNKDGTFTYNTAPSLSEVPIGENGLSIQPTETAARIFTSSKGDTLAMLSALATALQAGEPTGEKARAAIDSLKTASDQVSTVQASVGARGARVDLQQNLLTNAGVDRAELRSTLEDTDVTQAYTELSKTMTILSATQASFSKLSQLSLFTYLR</sequence>
<evidence type="ECO:0000259" key="6">
    <source>
        <dbReference type="Pfam" id="PF00700"/>
    </source>
</evidence>
<feature type="coiled-coil region" evidence="4">
    <location>
        <begin position="73"/>
        <end position="100"/>
    </location>
</feature>
<evidence type="ECO:0000259" key="5">
    <source>
        <dbReference type="Pfam" id="PF00669"/>
    </source>
</evidence>
<dbReference type="PANTHER" id="PTHR42792">
    <property type="entry name" value="FLAGELLIN"/>
    <property type="match status" value="1"/>
</dbReference>
<dbReference type="Proteomes" id="UP000759103">
    <property type="component" value="Unassembled WGS sequence"/>
</dbReference>
<keyword evidence="2 3" id="KW-0975">Bacterial flagellum</keyword>
<evidence type="ECO:0000313" key="8">
    <source>
        <dbReference type="Proteomes" id="UP000759103"/>
    </source>
</evidence>
<keyword evidence="7" id="KW-0966">Cell projection</keyword>
<keyword evidence="7" id="KW-0282">Flagellum</keyword>
<comment type="subcellular location">
    <subcellularLocation>
        <location evidence="3">Secreted</location>
    </subcellularLocation>
    <subcellularLocation>
        <location evidence="3">Bacterial flagellum</location>
    </subcellularLocation>
</comment>
<dbReference type="InterPro" id="IPR001492">
    <property type="entry name" value="Flagellin"/>
</dbReference>
<evidence type="ECO:0000313" key="7">
    <source>
        <dbReference type="EMBL" id="MBW6532175.1"/>
    </source>
</evidence>